<dbReference type="AlphaFoldDB" id="A0A1I3HVS2"/>
<proteinExistence type="predicted"/>
<evidence type="ECO:0000313" key="2">
    <source>
        <dbReference type="EMBL" id="SFI39781.1"/>
    </source>
</evidence>
<dbReference type="Proteomes" id="UP000198931">
    <property type="component" value="Unassembled WGS sequence"/>
</dbReference>
<evidence type="ECO:0000256" key="1">
    <source>
        <dbReference type="SAM" id="Phobius"/>
    </source>
</evidence>
<accession>A0A1I3HVS2</accession>
<dbReference type="STRING" id="1125876.SAMN05443292_2416"/>
<sequence length="75" mass="8140">MKKNLKHITASFILFVFSALLNLVNAQQLPPPDPTGRGVGPGAPATPIDMYQIALFAVAVILIGFFYKKLKLNKA</sequence>
<keyword evidence="1" id="KW-0812">Transmembrane</keyword>
<keyword evidence="3" id="KW-1185">Reference proteome</keyword>
<evidence type="ECO:0008006" key="4">
    <source>
        <dbReference type="Google" id="ProtNLM"/>
    </source>
</evidence>
<gene>
    <name evidence="2" type="ORF">SAMN05443292_2416</name>
</gene>
<evidence type="ECO:0000313" key="3">
    <source>
        <dbReference type="Proteomes" id="UP000198931"/>
    </source>
</evidence>
<name>A0A1I3HVS2_9FLAO</name>
<dbReference type="RefSeq" id="WP_090080980.1">
    <property type="nucleotide sequence ID" value="NZ_FOQT01000004.1"/>
</dbReference>
<dbReference type="EMBL" id="FOQT01000004">
    <property type="protein sequence ID" value="SFI39781.1"/>
    <property type="molecule type" value="Genomic_DNA"/>
</dbReference>
<protein>
    <recommendedName>
        <fullName evidence="4">Signal peptidase</fullName>
    </recommendedName>
</protein>
<feature type="transmembrane region" description="Helical" evidence="1">
    <location>
        <begin position="50"/>
        <end position="67"/>
    </location>
</feature>
<keyword evidence="1" id="KW-1133">Transmembrane helix</keyword>
<dbReference type="OrthoDB" id="1274917at2"/>
<keyword evidence="1" id="KW-0472">Membrane</keyword>
<reference evidence="2 3" key="1">
    <citation type="submission" date="2016-10" db="EMBL/GenBank/DDBJ databases">
        <authorList>
            <person name="de Groot N.N."/>
        </authorList>
    </citation>
    <scope>NUCLEOTIDE SEQUENCE [LARGE SCALE GENOMIC DNA]</scope>
    <source>
        <strain evidence="2 3">DSM 26000</strain>
    </source>
</reference>
<organism evidence="2 3">
    <name type="scientific">Halpernia frigidisoli</name>
    <dbReference type="NCBI Taxonomy" id="1125876"/>
    <lineage>
        <taxon>Bacteria</taxon>
        <taxon>Pseudomonadati</taxon>
        <taxon>Bacteroidota</taxon>
        <taxon>Flavobacteriia</taxon>
        <taxon>Flavobacteriales</taxon>
        <taxon>Weeksellaceae</taxon>
        <taxon>Chryseobacterium group</taxon>
        <taxon>Halpernia</taxon>
    </lineage>
</organism>